<dbReference type="Gene3D" id="1.10.3470.10">
    <property type="entry name" value="ABC transporter involved in vitamin B12 uptake, BtuC"/>
    <property type="match status" value="1"/>
</dbReference>
<dbReference type="GO" id="GO:0022857">
    <property type="term" value="F:transmembrane transporter activity"/>
    <property type="evidence" value="ECO:0007669"/>
    <property type="project" value="InterPro"/>
</dbReference>
<feature type="transmembrane region" description="Helical" evidence="8">
    <location>
        <begin position="297"/>
        <end position="316"/>
    </location>
</feature>
<protein>
    <submittedName>
        <fullName evidence="9">ABC transporter permease</fullName>
    </submittedName>
</protein>
<dbReference type="SUPFAM" id="SSF81345">
    <property type="entry name" value="ABC transporter involved in vitamin B12 uptake, BtuC"/>
    <property type="match status" value="1"/>
</dbReference>
<keyword evidence="7 8" id="KW-0472">Membrane</keyword>
<dbReference type="GO" id="GO:0033214">
    <property type="term" value="P:siderophore-iron import into cell"/>
    <property type="evidence" value="ECO:0007669"/>
    <property type="project" value="TreeGrafter"/>
</dbReference>
<keyword evidence="4" id="KW-1003">Cell membrane</keyword>
<keyword evidence="3" id="KW-0813">Transport</keyword>
<comment type="similarity">
    <text evidence="2">Belongs to the binding-protein-dependent transport system permease family. FecCD subfamily.</text>
</comment>
<reference evidence="9 10" key="1">
    <citation type="submission" date="2014-08" db="EMBL/GenBank/DDBJ databases">
        <title>Clostridium innocuum, an unnegligible vancomycin-resistant pathogen causing extra-intestinal infections.</title>
        <authorList>
            <person name="Feng Y."/>
            <person name="Chiu C.-H."/>
        </authorList>
    </citation>
    <scope>NUCLEOTIDE SEQUENCE [LARGE SCALE GENOMIC DNA]</scope>
    <source>
        <strain evidence="9 10">AN88</strain>
    </source>
</reference>
<evidence type="ECO:0000256" key="4">
    <source>
        <dbReference type="ARBA" id="ARBA00022475"/>
    </source>
</evidence>
<accession>A0A099I9V1</accession>
<dbReference type="Pfam" id="PF01032">
    <property type="entry name" value="FecCD"/>
    <property type="match status" value="1"/>
</dbReference>
<evidence type="ECO:0000256" key="3">
    <source>
        <dbReference type="ARBA" id="ARBA00022448"/>
    </source>
</evidence>
<dbReference type="AlphaFoldDB" id="A0A099I9V1"/>
<keyword evidence="5 8" id="KW-0812">Transmembrane</keyword>
<dbReference type="CDD" id="cd06550">
    <property type="entry name" value="TM_ABC_iron-siderophores_like"/>
    <property type="match status" value="1"/>
</dbReference>
<feature type="transmembrane region" description="Helical" evidence="8">
    <location>
        <begin position="181"/>
        <end position="203"/>
    </location>
</feature>
<dbReference type="PANTHER" id="PTHR30472:SF70">
    <property type="entry name" value="MOLYBDATE IMPORT SYSTEM PERMEASE PROTEIN MOLB"/>
    <property type="match status" value="1"/>
</dbReference>
<dbReference type="PANTHER" id="PTHR30472">
    <property type="entry name" value="FERRIC ENTEROBACTIN TRANSPORT SYSTEM PERMEASE PROTEIN"/>
    <property type="match status" value="1"/>
</dbReference>
<dbReference type="RefSeq" id="WP_044904090.1">
    <property type="nucleotide sequence ID" value="NZ_JQIF01000016.1"/>
</dbReference>
<feature type="transmembrane region" description="Helical" evidence="8">
    <location>
        <begin position="85"/>
        <end position="102"/>
    </location>
</feature>
<feature type="transmembrane region" description="Helical" evidence="8">
    <location>
        <begin position="108"/>
        <end position="129"/>
    </location>
</feature>
<dbReference type="InterPro" id="IPR037294">
    <property type="entry name" value="ABC_BtuC-like"/>
</dbReference>
<proteinExistence type="inferred from homology"/>
<dbReference type="Proteomes" id="UP000030008">
    <property type="component" value="Unassembled WGS sequence"/>
</dbReference>
<evidence type="ECO:0000256" key="5">
    <source>
        <dbReference type="ARBA" id="ARBA00022692"/>
    </source>
</evidence>
<evidence type="ECO:0000313" key="9">
    <source>
        <dbReference type="EMBL" id="KGJ54435.1"/>
    </source>
</evidence>
<dbReference type="InterPro" id="IPR000522">
    <property type="entry name" value="ABC_transptr_permease_BtuC"/>
</dbReference>
<gene>
    <name evidence="9" type="ORF">CIAN88_03605</name>
</gene>
<dbReference type="EMBL" id="JQIF01000016">
    <property type="protein sequence ID" value="KGJ54435.1"/>
    <property type="molecule type" value="Genomic_DNA"/>
</dbReference>
<evidence type="ECO:0000256" key="7">
    <source>
        <dbReference type="ARBA" id="ARBA00023136"/>
    </source>
</evidence>
<feature type="transmembrane region" description="Helical" evidence="8">
    <location>
        <begin position="267"/>
        <end position="285"/>
    </location>
</feature>
<name>A0A099I9V1_CLOIN</name>
<sequence length="322" mass="34817">MRRRFWLGLLLAVLALGSLCAGRYGSSLSDIARALLFSGDELTQSLVWNLRMPRILLVSISGAALAVSGVVYQTIFRNPLASGDVIGASSGCSLGAVFAILFYQESWFVELCAFLTGMLLVILTFLLASRVRGNRILNLVVAGLILQAVATSLMMMMKLYADPATQLANMEYWLMGGFSDASWSAVLLTLVLCTLGMSGLYLLRWQIQLLSFGEEASTLGVNVKLIRWVSLLLATLLISSVISVAGIVSWVSLLIPHIIRIACRKPISQTMGITAVSGAIFLLLCDTLARTLMTIEIPISILTSLFGALALVVLFVKGRLHL</sequence>
<feature type="transmembrane region" description="Helical" evidence="8">
    <location>
        <begin position="55"/>
        <end position="73"/>
    </location>
</feature>
<evidence type="ECO:0000256" key="8">
    <source>
        <dbReference type="SAM" id="Phobius"/>
    </source>
</evidence>
<comment type="caution">
    <text evidence="9">The sequence shown here is derived from an EMBL/GenBank/DDBJ whole genome shotgun (WGS) entry which is preliminary data.</text>
</comment>
<evidence type="ECO:0000256" key="6">
    <source>
        <dbReference type="ARBA" id="ARBA00022989"/>
    </source>
</evidence>
<comment type="subcellular location">
    <subcellularLocation>
        <location evidence="1">Cell membrane</location>
        <topology evidence="1">Multi-pass membrane protein</topology>
    </subcellularLocation>
</comment>
<evidence type="ECO:0000256" key="1">
    <source>
        <dbReference type="ARBA" id="ARBA00004651"/>
    </source>
</evidence>
<keyword evidence="6 8" id="KW-1133">Transmembrane helix</keyword>
<dbReference type="GO" id="GO:0005886">
    <property type="term" value="C:plasma membrane"/>
    <property type="evidence" value="ECO:0007669"/>
    <property type="project" value="UniProtKB-SubCell"/>
</dbReference>
<feature type="transmembrane region" description="Helical" evidence="8">
    <location>
        <begin position="136"/>
        <end position="161"/>
    </location>
</feature>
<evidence type="ECO:0000313" key="10">
    <source>
        <dbReference type="Proteomes" id="UP000030008"/>
    </source>
</evidence>
<organism evidence="9 10">
    <name type="scientific">Clostridium innocuum</name>
    <dbReference type="NCBI Taxonomy" id="1522"/>
    <lineage>
        <taxon>Bacteria</taxon>
        <taxon>Bacillati</taxon>
        <taxon>Bacillota</taxon>
        <taxon>Clostridia</taxon>
        <taxon>Eubacteriales</taxon>
        <taxon>Clostridiaceae</taxon>
        <taxon>Clostridium</taxon>
    </lineage>
</organism>
<feature type="transmembrane region" description="Helical" evidence="8">
    <location>
        <begin position="231"/>
        <end position="255"/>
    </location>
</feature>
<evidence type="ECO:0000256" key="2">
    <source>
        <dbReference type="ARBA" id="ARBA00007935"/>
    </source>
</evidence>